<organism evidence="1 2">
    <name type="scientific">Plantactinospora soyae</name>
    <dbReference type="NCBI Taxonomy" id="1544732"/>
    <lineage>
        <taxon>Bacteria</taxon>
        <taxon>Bacillati</taxon>
        <taxon>Actinomycetota</taxon>
        <taxon>Actinomycetes</taxon>
        <taxon>Micromonosporales</taxon>
        <taxon>Micromonosporaceae</taxon>
        <taxon>Plantactinospora</taxon>
    </lineage>
</organism>
<dbReference type="EMBL" id="JADBEB010000001">
    <property type="protein sequence ID" value="MBE1492087.1"/>
    <property type="molecule type" value="Genomic_DNA"/>
</dbReference>
<evidence type="ECO:0000313" key="2">
    <source>
        <dbReference type="Proteomes" id="UP000649753"/>
    </source>
</evidence>
<evidence type="ECO:0000313" key="1">
    <source>
        <dbReference type="EMBL" id="MBE1492087.1"/>
    </source>
</evidence>
<proteinExistence type="predicted"/>
<name>A0A927ME55_9ACTN</name>
<keyword evidence="1" id="KW-0238">DNA-binding</keyword>
<keyword evidence="2" id="KW-1185">Reference proteome</keyword>
<comment type="caution">
    <text evidence="1">The sequence shown here is derived from an EMBL/GenBank/DDBJ whole genome shotgun (WGS) entry which is preliminary data.</text>
</comment>
<dbReference type="GO" id="GO:0003677">
    <property type="term" value="F:DNA binding"/>
    <property type="evidence" value="ECO:0007669"/>
    <property type="project" value="UniProtKB-KW"/>
</dbReference>
<sequence length="65" mass="7277">MTEEVMAMAEIADFLGISRQRANALAEREDFPAPIAHLTVGRVWASKDVRAWAAKRRKDLEGEHG</sequence>
<protein>
    <submittedName>
        <fullName evidence="1">DNA-binding transcriptional regulator AlpA</fullName>
    </submittedName>
</protein>
<accession>A0A927ME55</accession>
<dbReference type="Proteomes" id="UP000649753">
    <property type="component" value="Unassembled WGS sequence"/>
</dbReference>
<reference evidence="1" key="1">
    <citation type="submission" date="2020-10" db="EMBL/GenBank/DDBJ databases">
        <title>Sequencing the genomes of 1000 actinobacteria strains.</title>
        <authorList>
            <person name="Klenk H.-P."/>
        </authorList>
    </citation>
    <scope>NUCLEOTIDE SEQUENCE</scope>
    <source>
        <strain evidence="1">DSM 46832</strain>
    </source>
</reference>
<dbReference type="AlphaFoldDB" id="A0A927ME55"/>
<gene>
    <name evidence="1" type="ORF">H4W31_007725</name>
</gene>
<dbReference type="RefSeq" id="WP_318783643.1">
    <property type="nucleotide sequence ID" value="NZ_JADBEB010000001.1"/>
</dbReference>